<evidence type="ECO:0008006" key="3">
    <source>
        <dbReference type="Google" id="ProtNLM"/>
    </source>
</evidence>
<keyword evidence="1" id="KW-0812">Transmembrane</keyword>
<evidence type="ECO:0000256" key="1">
    <source>
        <dbReference type="SAM" id="Phobius"/>
    </source>
</evidence>
<dbReference type="EMBL" id="UINC01103634">
    <property type="protein sequence ID" value="SVC66164.1"/>
    <property type="molecule type" value="Genomic_DNA"/>
</dbReference>
<feature type="transmembrane region" description="Helical" evidence="1">
    <location>
        <begin position="43"/>
        <end position="63"/>
    </location>
</feature>
<proteinExistence type="predicted"/>
<name>A0A382NYA5_9ZZZZ</name>
<evidence type="ECO:0000313" key="2">
    <source>
        <dbReference type="EMBL" id="SVC66164.1"/>
    </source>
</evidence>
<gene>
    <name evidence="2" type="ORF">METZ01_LOCUS319018</name>
</gene>
<protein>
    <recommendedName>
        <fullName evidence="3">Lipopolysaccharide assembly protein A domain-containing protein</fullName>
    </recommendedName>
</protein>
<sequence length="96" mass="10710">MLKFLGPLGALGLLTLVVFVSVLNDFQKVSINLGFVTFYRVPITVLAVVGFVLGMLLMILVGVESDLKIRSILRERFRDESREEDESGKKKSGELH</sequence>
<reference evidence="2" key="1">
    <citation type="submission" date="2018-05" db="EMBL/GenBank/DDBJ databases">
        <authorList>
            <person name="Lanie J.A."/>
            <person name="Ng W.-L."/>
            <person name="Kazmierczak K.M."/>
            <person name="Andrzejewski T.M."/>
            <person name="Davidsen T.M."/>
            <person name="Wayne K.J."/>
            <person name="Tettelin H."/>
            <person name="Glass J.I."/>
            <person name="Rusch D."/>
            <person name="Podicherti R."/>
            <person name="Tsui H.-C.T."/>
            <person name="Winkler M.E."/>
        </authorList>
    </citation>
    <scope>NUCLEOTIDE SEQUENCE</scope>
</reference>
<keyword evidence="1" id="KW-1133">Transmembrane helix</keyword>
<keyword evidence="1" id="KW-0472">Membrane</keyword>
<accession>A0A382NYA5</accession>
<organism evidence="2">
    <name type="scientific">marine metagenome</name>
    <dbReference type="NCBI Taxonomy" id="408172"/>
    <lineage>
        <taxon>unclassified sequences</taxon>
        <taxon>metagenomes</taxon>
        <taxon>ecological metagenomes</taxon>
    </lineage>
</organism>
<dbReference type="AlphaFoldDB" id="A0A382NYA5"/>